<feature type="transmembrane region" description="Helical" evidence="7">
    <location>
        <begin position="229"/>
        <end position="249"/>
    </location>
</feature>
<dbReference type="GO" id="GO:0005351">
    <property type="term" value="F:carbohydrate:proton symporter activity"/>
    <property type="evidence" value="ECO:0007669"/>
    <property type="project" value="TreeGrafter"/>
</dbReference>
<dbReference type="InterPro" id="IPR050360">
    <property type="entry name" value="MFS_Sugar_Transporters"/>
</dbReference>
<dbReference type="InterPro" id="IPR005829">
    <property type="entry name" value="Sugar_transporter_CS"/>
</dbReference>
<proteinExistence type="inferred from homology"/>
<feature type="transmembrane region" description="Helical" evidence="7">
    <location>
        <begin position="382"/>
        <end position="403"/>
    </location>
</feature>
<dbReference type="Proteomes" id="UP000722485">
    <property type="component" value="Unassembled WGS sequence"/>
</dbReference>
<feature type="transmembrane region" description="Helical" evidence="7">
    <location>
        <begin position="348"/>
        <end position="370"/>
    </location>
</feature>
<dbReference type="SUPFAM" id="SSF103473">
    <property type="entry name" value="MFS general substrate transporter"/>
    <property type="match status" value="1"/>
</dbReference>
<evidence type="ECO:0000256" key="3">
    <source>
        <dbReference type="ARBA" id="ARBA00022692"/>
    </source>
</evidence>
<dbReference type="PANTHER" id="PTHR48022">
    <property type="entry name" value="PLASTIDIC GLUCOSE TRANSPORTER 4"/>
    <property type="match status" value="1"/>
</dbReference>
<evidence type="ECO:0000256" key="1">
    <source>
        <dbReference type="ARBA" id="ARBA00004141"/>
    </source>
</evidence>
<feature type="transmembrane region" description="Helical" evidence="7">
    <location>
        <begin position="477"/>
        <end position="500"/>
    </location>
</feature>
<dbReference type="AlphaFoldDB" id="A0A9P5H942"/>
<comment type="subcellular location">
    <subcellularLocation>
        <location evidence="1">Membrane</location>
        <topology evidence="1">Multi-pass membrane protein</topology>
    </subcellularLocation>
</comment>
<dbReference type="EMBL" id="JAANBB010000088">
    <property type="protein sequence ID" value="KAF7550962.1"/>
    <property type="molecule type" value="Genomic_DNA"/>
</dbReference>
<organism evidence="9 10">
    <name type="scientific">Cylindrodendrum hubeiense</name>
    <dbReference type="NCBI Taxonomy" id="595255"/>
    <lineage>
        <taxon>Eukaryota</taxon>
        <taxon>Fungi</taxon>
        <taxon>Dikarya</taxon>
        <taxon>Ascomycota</taxon>
        <taxon>Pezizomycotina</taxon>
        <taxon>Sordariomycetes</taxon>
        <taxon>Hypocreomycetidae</taxon>
        <taxon>Hypocreales</taxon>
        <taxon>Nectriaceae</taxon>
        <taxon>Cylindrodendrum</taxon>
    </lineage>
</organism>
<feature type="domain" description="Major facilitator superfamily (MFS) profile" evidence="8">
    <location>
        <begin position="95"/>
        <end position="534"/>
    </location>
</feature>
<dbReference type="OrthoDB" id="6612291at2759"/>
<keyword evidence="5 7" id="KW-0472">Membrane</keyword>
<dbReference type="PROSITE" id="PS00216">
    <property type="entry name" value="SUGAR_TRANSPORT_1"/>
    <property type="match status" value="1"/>
</dbReference>
<dbReference type="GO" id="GO:0016020">
    <property type="term" value="C:membrane"/>
    <property type="evidence" value="ECO:0007669"/>
    <property type="project" value="UniProtKB-SubCell"/>
</dbReference>
<gene>
    <name evidence="9" type="ORF">G7Z17_g5386</name>
</gene>
<feature type="transmembrane region" description="Helical" evidence="7">
    <location>
        <begin position="438"/>
        <end position="465"/>
    </location>
</feature>
<dbReference type="Gene3D" id="1.20.1250.20">
    <property type="entry name" value="MFS general substrate transporter like domains"/>
    <property type="match status" value="1"/>
</dbReference>
<dbReference type="InterPro" id="IPR005828">
    <property type="entry name" value="MFS_sugar_transport-like"/>
</dbReference>
<sequence>MRVDFGWGSSRIRGKHGQQQGGLRGSLHRTAQDAAHGVGIAHPRASNEVIAAVDPSPIKVPVEVEEPTIPAPPEDAEAGWQFLKVLWRHRKILMCCTFANLGAAMYGFDNLTLSLCLSMQPFVEDFGSLEGGVYAIPAYWQSLWNALAQVGTALGCYAAGPISDRFGRRLAFLVAAIISAAGVAVVYTSSSPGQFLGGKIINALGLGLAITAGQTYVSEITPTAIRGVALSAFTMSMNLGYMIAASVAFTRISIPDRSGYKLVFAAEWIWPGLLLLGVPFIPESPYYLVRNGKMEAAAQSLRKLHHSAEPIEPVLQAIRSITNHESYIKEGASFIECFRGINWRRTRIVLYANGLSQMLGATFMSNAPYFMIVAGMSATSSAMLVELGIGLAIISSAFSFWAMTVFGRRTMILGGTVFASSLFLIMGIASSVPNQTKASLWCVGISLQLVWLSIGPVIGPAMALAGELSAVKLRAQTLAIGFLFNYTFSTIFNVVVPYMFNTDAGNLGGKMGWIFFGASLIALVIIWLEFPETKGLSFAQIEDRFEMRVKARQFTKYHSEVDTTDVIKASEEQVEYLEGTVAGK</sequence>
<dbReference type="PANTHER" id="PTHR48022:SF41">
    <property type="entry name" value="MAJOR FACILITATOR SUPERFAMILY (MFS) PROFILE DOMAIN-CONTAINING PROTEIN"/>
    <property type="match status" value="1"/>
</dbReference>
<name>A0A9P5H942_9HYPO</name>
<keyword evidence="10" id="KW-1185">Reference proteome</keyword>
<evidence type="ECO:0000256" key="4">
    <source>
        <dbReference type="ARBA" id="ARBA00022989"/>
    </source>
</evidence>
<accession>A0A9P5H942</accession>
<evidence type="ECO:0000256" key="7">
    <source>
        <dbReference type="SAM" id="Phobius"/>
    </source>
</evidence>
<feature type="transmembrane region" description="Helical" evidence="7">
    <location>
        <begin position="410"/>
        <end position="432"/>
    </location>
</feature>
<feature type="transmembrane region" description="Helical" evidence="7">
    <location>
        <begin position="170"/>
        <end position="188"/>
    </location>
</feature>
<evidence type="ECO:0000313" key="9">
    <source>
        <dbReference type="EMBL" id="KAF7550962.1"/>
    </source>
</evidence>
<dbReference type="Pfam" id="PF00083">
    <property type="entry name" value="Sugar_tr"/>
    <property type="match status" value="1"/>
</dbReference>
<comment type="caution">
    <text evidence="9">The sequence shown here is derived from an EMBL/GenBank/DDBJ whole genome shotgun (WGS) entry which is preliminary data.</text>
</comment>
<feature type="transmembrane region" description="Helical" evidence="7">
    <location>
        <begin position="200"/>
        <end position="217"/>
    </location>
</feature>
<keyword evidence="4 7" id="KW-1133">Transmembrane helix</keyword>
<dbReference type="FunFam" id="1.20.1250.20:FF:000078">
    <property type="entry name" value="MFS maltose transporter, putative"/>
    <property type="match status" value="1"/>
</dbReference>
<protein>
    <recommendedName>
        <fullName evidence="8">Major facilitator superfamily (MFS) profile domain-containing protein</fullName>
    </recommendedName>
</protein>
<dbReference type="PROSITE" id="PS50850">
    <property type="entry name" value="MFS"/>
    <property type="match status" value="1"/>
</dbReference>
<evidence type="ECO:0000313" key="10">
    <source>
        <dbReference type="Proteomes" id="UP000722485"/>
    </source>
</evidence>
<dbReference type="InterPro" id="IPR020846">
    <property type="entry name" value="MFS_dom"/>
</dbReference>
<feature type="region of interest" description="Disordered" evidence="6">
    <location>
        <begin position="1"/>
        <end position="25"/>
    </location>
</feature>
<evidence type="ECO:0000256" key="2">
    <source>
        <dbReference type="ARBA" id="ARBA00010992"/>
    </source>
</evidence>
<comment type="similarity">
    <text evidence="2">Belongs to the major facilitator superfamily. Sugar transporter (TC 2.A.1.1) family.</text>
</comment>
<dbReference type="InterPro" id="IPR036259">
    <property type="entry name" value="MFS_trans_sf"/>
</dbReference>
<evidence type="ECO:0000256" key="6">
    <source>
        <dbReference type="SAM" id="MobiDB-lite"/>
    </source>
</evidence>
<feature type="transmembrane region" description="Helical" evidence="7">
    <location>
        <begin position="512"/>
        <end position="530"/>
    </location>
</feature>
<reference evidence="9" key="1">
    <citation type="submission" date="2020-03" db="EMBL/GenBank/DDBJ databases">
        <title>Draft Genome Sequence of Cylindrodendrum hubeiense.</title>
        <authorList>
            <person name="Buettner E."/>
            <person name="Kellner H."/>
        </authorList>
    </citation>
    <scope>NUCLEOTIDE SEQUENCE</scope>
    <source>
        <strain evidence="9">IHI 201604</strain>
    </source>
</reference>
<keyword evidence="3 7" id="KW-0812">Transmembrane</keyword>
<evidence type="ECO:0000256" key="5">
    <source>
        <dbReference type="ARBA" id="ARBA00023136"/>
    </source>
</evidence>
<evidence type="ECO:0000259" key="8">
    <source>
        <dbReference type="PROSITE" id="PS50850"/>
    </source>
</evidence>